<evidence type="ECO:0000256" key="1">
    <source>
        <dbReference type="SAM" id="MobiDB-lite"/>
    </source>
</evidence>
<evidence type="ECO:0000313" key="4">
    <source>
        <dbReference type="EnsemblPlants" id="KQJ91989"/>
    </source>
</evidence>
<dbReference type="KEGG" id="bdi:106866788"/>
<dbReference type="EnsemblPlants" id="KQJ91989">
    <property type="protein sequence ID" value="KQJ91989"/>
    <property type="gene ID" value="BRADI_4g41021v3"/>
</dbReference>
<dbReference type="AlphaFoldDB" id="A0A0Q3LH73"/>
<keyword evidence="2" id="KW-0472">Membrane</keyword>
<reference evidence="3" key="2">
    <citation type="submission" date="2017-06" db="EMBL/GenBank/DDBJ databases">
        <title>WGS assembly of Brachypodium distachyon.</title>
        <authorList>
            <consortium name="The International Brachypodium Initiative"/>
            <person name="Lucas S."/>
            <person name="Harmon-Smith M."/>
            <person name="Lail K."/>
            <person name="Tice H."/>
            <person name="Grimwood J."/>
            <person name="Bruce D."/>
            <person name="Barry K."/>
            <person name="Shu S."/>
            <person name="Lindquist E."/>
            <person name="Wang M."/>
            <person name="Pitluck S."/>
            <person name="Vogel J.P."/>
            <person name="Garvin D.F."/>
            <person name="Mockler T.C."/>
            <person name="Schmutz J."/>
            <person name="Rokhsar D."/>
            <person name="Bevan M.W."/>
        </authorList>
    </citation>
    <scope>NUCLEOTIDE SEQUENCE</scope>
    <source>
        <strain evidence="3">Bd21</strain>
    </source>
</reference>
<feature type="compositionally biased region" description="Basic and acidic residues" evidence="1">
    <location>
        <begin position="113"/>
        <end position="125"/>
    </location>
</feature>
<reference evidence="3 4" key="1">
    <citation type="journal article" date="2010" name="Nature">
        <title>Genome sequencing and analysis of the model grass Brachypodium distachyon.</title>
        <authorList>
            <consortium name="International Brachypodium Initiative"/>
        </authorList>
    </citation>
    <scope>NUCLEOTIDE SEQUENCE [LARGE SCALE GENOMIC DNA]</scope>
    <source>
        <strain evidence="3">Bd21</strain>
        <strain evidence="4">cv. Bd21</strain>
    </source>
</reference>
<dbReference type="Proteomes" id="UP000008810">
    <property type="component" value="Chromosome 4"/>
</dbReference>
<keyword evidence="5" id="KW-1185">Reference proteome</keyword>
<dbReference type="EMBL" id="CM000883">
    <property type="protein sequence ID" value="KQJ91989.1"/>
    <property type="molecule type" value="Genomic_DNA"/>
</dbReference>
<name>A0A0Q3LH73_BRADI</name>
<dbReference type="PROSITE" id="PS51257">
    <property type="entry name" value="PROKAR_LIPOPROTEIN"/>
    <property type="match status" value="1"/>
</dbReference>
<feature type="transmembrane region" description="Helical" evidence="2">
    <location>
        <begin position="48"/>
        <end position="70"/>
    </location>
</feature>
<accession>A0A0Q3LH73</accession>
<proteinExistence type="predicted"/>
<dbReference type="RefSeq" id="XP_014758075.1">
    <property type="nucleotide sequence ID" value="XM_014902589.2"/>
</dbReference>
<dbReference type="Gramene" id="KQJ91989">
    <property type="protein sequence ID" value="KQJ91989"/>
    <property type="gene ID" value="BRADI_4g41021v3"/>
</dbReference>
<feature type="region of interest" description="Disordered" evidence="1">
    <location>
        <begin position="104"/>
        <end position="153"/>
    </location>
</feature>
<sequence length="153" mass="16065">MGRPDEPPAGISALCVWAVAALLLAAALAGGGCLALSLALPPADAPPWLPAAGLALVALPWAFWIATCLYRCCCSWSPSAPAGVVERQPSRSVVPLPSSANLKSALSRKNHEKRPPDEAPRRVRFGDSVVLGEEKKEKEDDDETPLASSMEPS</sequence>
<keyword evidence="2" id="KW-0812">Transmembrane</keyword>
<evidence type="ECO:0000256" key="2">
    <source>
        <dbReference type="SAM" id="Phobius"/>
    </source>
</evidence>
<keyword evidence="2" id="KW-1133">Transmembrane helix</keyword>
<dbReference type="OrthoDB" id="784693at2759"/>
<organism evidence="3">
    <name type="scientific">Brachypodium distachyon</name>
    <name type="common">Purple false brome</name>
    <name type="synonym">Trachynia distachya</name>
    <dbReference type="NCBI Taxonomy" id="15368"/>
    <lineage>
        <taxon>Eukaryota</taxon>
        <taxon>Viridiplantae</taxon>
        <taxon>Streptophyta</taxon>
        <taxon>Embryophyta</taxon>
        <taxon>Tracheophyta</taxon>
        <taxon>Spermatophyta</taxon>
        <taxon>Magnoliopsida</taxon>
        <taxon>Liliopsida</taxon>
        <taxon>Poales</taxon>
        <taxon>Poaceae</taxon>
        <taxon>BOP clade</taxon>
        <taxon>Pooideae</taxon>
        <taxon>Stipodae</taxon>
        <taxon>Brachypodieae</taxon>
        <taxon>Brachypodium</taxon>
    </lineage>
</organism>
<dbReference type="PANTHER" id="PTHR34964">
    <property type="entry name" value="MEMBRANE LIPOPROTEIN-RELATED"/>
    <property type="match status" value="1"/>
</dbReference>
<protein>
    <submittedName>
        <fullName evidence="3 4">Uncharacterized protein</fullName>
    </submittedName>
</protein>
<dbReference type="GeneID" id="106866788"/>
<dbReference type="PANTHER" id="PTHR34964:SF12">
    <property type="entry name" value="OS12G0182000 PROTEIN"/>
    <property type="match status" value="1"/>
</dbReference>
<reference evidence="4" key="3">
    <citation type="submission" date="2018-08" db="UniProtKB">
        <authorList>
            <consortium name="EnsemblPlants"/>
        </authorList>
    </citation>
    <scope>IDENTIFICATION</scope>
    <source>
        <strain evidence="4">cv. Bd21</strain>
    </source>
</reference>
<gene>
    <name evidence="4" type="primary">LOC106866788</name>
    <name evidence="3" type="ORF">BRADI_4g41021v3</name>
</gene>
<evidence type="ECO:0000313" key="5">
    <source>
        <dbReference type="Proteomes" id="UP000008810"/>
    </source>
</evidence>
<evidence type="ECO:0000313" key="3">
    <source>
        <dbReference type="EMBL" id="KQJ91989.1"/>
    </source>
</evidence>